<reference evidence="7 8" key="1">
    <citation type="submission" date="2019-03" db="EMBL/GenBank/DDBJ databases">
        <title>Draft genome sequences of novel Actinobacteria.</title>
        <authorList>
            <person name="Sahin N."/>
            <person name="Ay H."/>
            <person name="Saygin H."/>
        </authorList>
    </citation>
    <scope>NUCLEOTIDE SEQUENCE [LARGE SCALE GENOMIC DNA]</scope>
    <source>
        <strain evidence="7 8">JCM 13523</strain>
    </source>
</reference>
<feature type="region of interest" description="Disordered" evidence="5">
    <location>
        <begin position="908"/>
        <end position="936"/>
    </location>
</feature>
<dbReference type="FunFam" id="3.30.300.30:FF:000010">
    <property type="entry name" value="Enterobactin synthetase component F"/>
    <property type="match status" value="2"/>
</dbReference>
<dbReference type="InterPro" id="IPR023213">
    <property type="entry name" value="CAT-like_dom_sf"/>
</dbReference>
<keyword evidence="3" id="KW-0596">Phosphopantetheine</keyword>
<dbReference type="SUPFAM" id="SSF52777">
    <property type="entry name" value="CoA-dependent acyltransferases"/>
    <property type="match status" value="4"/>
</dbReference>
<dbReference type="Gene3D" id="3.40.50.12780">
    <property type="entry name" value="N-terminal domain of ligase-like"/>
    <property type="match status" value="2"/>
</dbReference>
<gene>
    <name evidence="7" type="ORF">E1263_17685</name>
</gene>
<evidence type="ECO:0000256" key="2">
    <source>
        <dbReference type="ARBA" id="ARBA00006432"/>
    </source>
</evidence>
<dbReference type="Gene3D" id="1.10.1200.10">
    <property type="entry name" value="ACP-like"/>
    <property type="match status" value="2"/>
</dbReference>
<dbReference type="CDD" id="cd17646">
    <property type="entry name" value="A_NRPS_AB3403-like"/>
    <property type="match status" value="1"/>
</dbReference>
<dbReference type="Pfam" id="PF00550">
    <property type="entry name" value="PP-binding"/>
    <property type="match status" value="2"/>
</dbReference>
<dbReference type="InterPro" id="IPR009081">
    <property type="entry name" value="PP-bd_ACP"/>
</dbReference>
<dbReference type="InterPro" id="IPR042099">
    <property type="entry name" value="ANL_N_sf"/>
</dbReference>
<evidence type="ECO:0000256" key="3">
    <source>
        <dbReference type="ARBA" id="ARBA00022450"/>
    </source>
</evidence>
<feature type="compositionally biased region" description="Polar residues" evidence="5">
    <location>
        <begin position="419"/>
        <end position="432"/>
    </location>
</feature>
<evidence type="ECO:0000259" key="6">
    <source>
        <dbReference type="PROSITE" id="PS50075"/>
    </source>
</evidence>
<dbReference type="PANTHER" id="PTHR45527:SF1">
    <property type="entry name" value="FATTY ACID SYNTHASE"/>
    <property type="match status" value="1"/>
</dbReference>
<proteinExistence type="inferred from homology"/>
<evidence type="ECO:0000256" key="1">
    <source>
        <dbReference type="ARBA" id="ARBA00001957"/>
    </source>
</evidence>
<dbReference type="GO" id="GO:0005829">
    <property type="term" value="C:cytosol"/>
    <property type="evidence" value="ECO:0007669"/>
    <property type="project" value="TreeGrafter"/>
</dbReference>
<evidence type="ECO:0000313" key="7">
    <source>
        <dbReference type="EMBL" id="TDD58816.1"/>
    </source>
</evidence>
<dbReference type="CDD" id="cd19540">
    <property type="entry name" value="LCL_NRPS-like"/>
    <property type="match status" value="1"/>
</dbReference>
<dbReference type="GO" id="GO:0009366">
    <property type="term" value="C:enterobactin synthetase complex"/>
    <property type="evidence" value="ECO:0007669"/>
    <property type="project" value="TreeGrafter"/>
</dbReference>
<dbReference type="Gene3D" id="3.30.559.10">
    <property type="entry name" value="Chloramphenicol acetyltransferase-like domain"/>
    <property type="match status" value="2"/>
</dbReference>
<keyword evidence="4" id="KW-0597">Phosphoprotein</keyword>
<comment type="caution">
    <text evidence="7">The sequence shown here is derived from an EMBL/GenBank/DDBJ whole genome shotgun (WGS) entry which is preliminary data.</text>
</comment>
<dbReference type="CDD" id="cd05930">
    <property type="entry name" value="A_NRPS"/>
    <property type="match status" value="1"/>
</dbReference>
<name>A0A4R4ZL55_9ACTN</name>
<evidence type="ECO:0000313" key="8">
    <source>
        <dbReference type="Proteomes" id="UP000295124"/>
    </source>
</evidence>
<dbReference type="Pfam" id="PF13193">
    <property type="entry name" value="AMP-binding_C"/>
    <property type="match status" value="2"/>
</dbReference>
<evidence type="ECO:0000256" key="5">
    <source>
        <dbReference type="SAM" id="MobiDB-lite"/>
    </source>
</evidence>
<evidence type="ECO:0000256" key="4">
    <source>
        <dbReference type="ARBA" id="ARBA00022553"/>
    </source>
</evidence>
<dbReference type="Pfam" id="PF00501">
    <property type="entry name" value="AMP-binding"/>
    <property type="match status" value="2"/>
</dbReference>
<feature type="domain" description="Carrier" evidence="6">
    <location>
        <begin position="935"/>
        <end position="1011"/>
    </location>
</feature>
<dbReference type="InterPro" id="IPR001242">
    <property type="entry name" value="Condensation_dom"/>
</dbReference>
<dbReference type="InterPro" id="IPR006162">
    <property type="entry name" value="Ppantetheine_attach_site"/>
</dbReference>
<dbReference type="Pfam" id="PF00668">
    <property type="entry name" value="Condensation"/>
    <property type="match status" value="2"/>
</dbReference>
<sequence>MSVLPLTAHDRLQLTASQRGNWVARSLAPESSVFCAGRLIWLDGPIDPILLASSVSAVFAETDTLRARFGDDDGVPFQYVDTTTTLPTEIIDTGQDDAQVRALAREQLAGTAAAGEPATTSTLVRRADGTWAWILVTSILLVDGYSIFLFIRRVADVYTATQAGEPVPDRWFGDLKNVLETERPDTAEAAADVAYWNGVLAIENAGHENVEDVAGLFASSSLPVAVPIPDDLYPRVQQFARAARVSWTDALIALWGVYTALADGRDYVAVRVPLMLRDDREALKTPSAISRAIPIATSISPHHTIQNVLETVAEQLKTARRHTTAEDHQIARTWPGGQASYLALPTINIKLFESAPRLGDTGVITERVSSGPVGSLDLVIHRTRDTGIRLDLSSGSTAGDPIAHADRLGRFLTTVLDGSPTQTLHQASTRLTPDTDGPDPSWAQGEALEVSGATVDELVRRQVAASPDSVAIVAHGTELTYRQFDERVNAFAHHLVEDGVQVGDRVAVAMTRSVDLVVALAGVLRAGAAYVPIDPEYPAERIEHILHAAAPAVVITDEYIAEAQERLAKGAKTAPVLARPLNDLDAAVVIFTSGTTGNPKGVAVAHRALVNRLAWGQRLLGYRPDDVAMSKSGVGFVDAVTELFGPLIAGTRIVVVPTETAQDPAALLDTIARHRVTHLLTVPSLADVLVRHHDAPTALATVRHWISSGEPLVQATANSSRTAAPQAELHNFYGSTEVTGDATTGPLEIGAPVANTTAHVLDTWLHPVPAGATGELYLGGVQLADGYIGNPALTAQRFVAGEDGTRLYRTGDLVRWNAQGQLEYLGRSDDQVKIRGNRIEPAEIRSVLEQHPAVSGAAIIALDHPAGGKYLAAYTTGDEVPTDELREHLERSLPDYMVPTTYTHLDRFPVTPNGKLDRRALPQPDLTAGSTDSRAPQTHTEITLADIFRDVLHLDTELGIDTDFFRLGGHSLLAARVVARTNALLGTALTLRDVFDHPRISELARIADANTGTPSTRIGELPRPAVLPVSYGQQALWLIDQLGTPGGRYVVPVVLRLRGDLDPDVLATAVRDVVSRHEALRTLLVENNGTLSQVVVPAKEAADRLSMLVEYDVTSVDTRVDAVVRAGFDLAIDLPIRVALLHAGDNDWVFVVAVHHHAVDEWSFPSLLGDLSTAYQARAAGQEPGWTPLPAQYADYAIWQRDVLGTASDTRSPLFEHLAYWRDVLADAPEESTITLDRPRPAAPTHRGADLRFSIHPQVVTGLRQVADAHGVSMFMTLQAATALTVSALGAGTDVLIGSPVGGRTEDGLEELVGYFVNTLPIRHRFHAGDSIAEVLQYTRRSVLGGFEHQAAPFEEIIRALGTERSVGRNPLFQTMLTHRVVGSRRANSLRLDGVETTSTPVSVGAVKTDLDLDIFDSHTELSGRLAYATDLFDDTTAERFVTVLKSALAAIAADPNARIGDLGLLPAPEMRQLDAWSRGEPVEVPEATLDELVRRQAAASPDAVAVIADDGTELTYSQFDARVNALAHRLVEKGVQVGDRVAVALPRSTDLVVALTGVLRAGAAYVPIDPDYPAERVKHILADATPRVVIDDEFVQQHFDAGVVDPPQLSRPLLPTDAAYVIFTSGTTGRPKGVQINHQAIVNRLCWMRDDYQVGTADRVLLKTPFTFDVSVWEFFLPLITGAVVVVAKDGGHKDPQYLLEAIDRHAVTVTHFVPSMLQAFLASSPDKSSVASVRRVFCSGEALPVSPAADAVALFENAEVHNLYGPTEAAVDVTAHPVVGVDAVSVPIGGPVANTMTRVLDAWLRPVPVGVAGELYLGGVQLADGYVARAGLTASRFVAADDGARLYRTGDVVQWNTQGQLEYLGRGDDQVKIRGNRIELGEISAVLEQHPAVSGTAVVALDNPAGGKYLAAYVITDAEDAALREHLAQSLPDYMVPATFVRLDRFPVTANGKLDRRALPQPDLGAGAADGRAPETETEIALAGIFRDVLHLDIDLGVDSDFFRVGGDSISAARLVASAREHGLTFSLPDVFVQRTIGALSALVEPPVPAAGPVLIPTPAALERLREADAALDEYVFTELINVRTTELIVSEFRSLVATTDALRLSVDATSRRLWFTYLLPPEAAEPQTVELDAESNLRSAAVELVDISAGRPAALAYTQTAAVLAVHAGTVDRASLHRLAEALRQSASGGVALVPALEAVEAAGDAMTTDSLDRWKSLLARAQPIEEDTFASGNVSGFRWDSPLAEDVASKAIRDALRSTGIVVIDEEVPLTPDGNPIGPFTAAATIALDEPEPTRTAELALLRYHNKTGRRALRRTPSPAVLLTRVYDGGSPGTEGTEQLYRAVIRYHLAPDSTTITFLGFADSVVTELREALSRASFRLGF</sequence>
<dbReference type="PROSITE" id="PS00012">
    <property type="entry name" value="PHOSPHOPANTETHEINE"/>
    <property type="match status" value="1"/>
</dbReference>
<dbReference type="InterPro" id="IPR020845">
    <property type="entry name" value="AMP-binding_CS"/>
</dbReference>
<dbReference type="InterPro" id="IPR020806">
    <property type="entry name" value="PKS_PP-bd"/>
</dbReference>
<dbReference type="FunFam" id="3.40.50.980:FF:000002">
    <property type="entry name" value="Enterobactin synthetase component F"/>
    <property type="match status" value="1"/>
</dbReference>
<dbReference type="GO" id="GO:0047527">
    <property type="term" value="F:2,3-dihydroxybenzoate-serine ligase activity"/>
    <property type="evidence" value="ECO:0007669"/>
    <property type="project" value="TreeGrafter"/>
</dbReference>
<dbReference type="SMART" id="SM00823">
    <property type="entry name" value="PKS_PP"/>
    <property type="match status" value="1"/>
</dbReference>
<organism evidence="7 8">
    <name type="scientific">Kribbella antibiotica</name>
    <dbReference type="NCBI Taxonomy" id="190195"/>
    <lineage>
        <taxon>Bacteria</taxon>
        <taxon>Bacillati</taxon>
        <taxon>Actinomycetota</taxon>
        <taxon>Actinomycetes</taxon>
        <taxon>Propionibacteriales</taxon>
        <taxon>Kribbellaceae</taxon>
        <taxon>Kribbella</taxon>
    </lineage>
</organism>
<dbReference type="PROSITE" id="PS50075">
    <property type="entry name" value="CARRIER"/>
    <property type="match status" value="2"/>
</dbReference>
<comment type="cofactor">
    <cofactor evidence="1">
        <name>pantetheine 4'-phosphate</name>
        <dbReference type="ChEBI" id="CHEBI:47942"/>
    </cofactor>
</comment>
<dbReference type="FunFam" id="3.40.50.12780:FF:000012">
    <property type="entry name" value="Non-ribosomal peptide synthetase"/>
    <property type="match status" value="1"/>
</dbReference>
<dbReference type="Gene3D" id="3.30.559.30">
    <property type="entry name" value="Nonribosomal peptide synthetase, condensation domain"/>
    <property type="match status" value="2"/>
</dbReference>
<dbReference type="FunFam" id="3.40.50.980:FF:000001">
    <property type="entry name" value="Non-ribosomal peptide synthetase"/>
    <property type="match status" value="1"/>
</dbReference>
<protein>
    <submittedName>
        <fullName evidence="7">Amino acid adenylation domain-containing protein</fullName>
    </submittedName>
</protein>
<dbReference type="InterPro" id="IPR000873">
    <property type="entry name" value="AMP-dep_synth/lig_dom"/>
</dbReference>
<comment type="similarity">
    <text evidence="2">Belongs to the ATP-dependent AMP-binding enzyme family.</text>
</comment>
<dbReference type="FunFam" id="1.10.1200.10:FF:000005">
    <property type="entry name" value="Nonribosomal peptide synthetase 1"/>
    <property type="match status" value="1"/>
</dbReference>
<dbReference type="InterPro" id="IPR010071">
    <property type="entry name" value="AA_adenyl_dom"/>
</dbReference>
<feature type="domain" description="Carrier" evidence="6">
    <location>
        <begin position="1975"/>
        <end position="2050"/>
    </location>
</feature>
<dbReference type="GO" id="GO:0031177">
    <property type="term" value="F:phosphopantetheine binding"/>
    <property type="evidence" value="ECO:0007669"/>
    <property type="project" value="InterPro"/>
</dbReference>
<dbReference type="SUPFAM" id="SSF47336">
    <property type="entry name" value="ACP-like"/>
    <property type="match status" value="2"/>
</dbReference>
<dbReference type="InterPro" id="IPR025110">
    <property type="entry name" value="AMP-bd_C"/>
</dbReference>
<keyword evidence="8" id="KW-1185">Reference proteome</keyword>
<dbReference type="GO" id="GO:0009239">
    <property type="term" value="P:enterobactin biosynthetic process"/>
    <property type="evidence" value="ECO:0007669"/>
    <property type="project" value="TreeGrafter"/>
</dbReference>
<dbReference type="NCBIfam" id="NF003417">
    <property type="entry name" value="PRK04813.1"/>
    <property type="match status" value="2"/>
</dbReference>
<feature type="region of interest" description="Disordered" evidence="5">
    <location>
        <begin position="419"/>
        <end position="442"/>
    </location>
</feature>
<dbReference type="Proteomes" id="UP000295124">
    <property type="component" value="Unassembled WGS sequence"/>
</dbReference>
<dbReference type="EMBL" id="SMKX01000045">
    <property type="protein sequence ID" value="TDD58816.1"/>
    <property type="molecule type" value="Genomic_DNA"/>
</dbReference>
<accession>A0A4R4ZL55</accession>
<dbReference type="InterPro" id="IPR045851">
    <property type="entry name" value="AMP-bd_C_sf"/>
</dbReference>
<dbReference type="SUPFAM" id="SSF56801">
    <property type="entry name" value="Acetyl-CoA synthetase-like"/>
    <property type="match status" value="2"/>
</dbReference>
<dbReference type="GO" id="GO:0043041">
    <property type="term" value="P:amino acid activation for nonribosomal peptide biosynthetic process"/>
    <property type="evidence" value="ECO:0007669"/>
    <property type="project" value="TreeGrafter"/>
</dbReference>
<dbReference type="PROSITE" id="PS00455">
    <property type="entry name" value="AMP_BINDING"/>
    <property type="match status" value="2"/>
</dbReference>
<dbReference type="NCBIfam" id="TIGR01733">
    <property type="entry name" value="AA-adenyl-dom"/>
    <property type="match status" value="2"/>
</dbReference>
<dbReference type="InterPro" id="IPR036736">
    <property type="entry name" value="ACP-like_sf"/>
</dbReference>
<dbReference type="GO" id="GO:0008610">
    <property type="term" value="P:lipid biosynthetic process"/>
    <property type="evidence" value="ECO:0007669"/>
    <property type="project" value="UniProtKB-ARBA"/>
</dbReference>
<dbReference type="Gene3D" id="3.30.300.30">
    <property type="match status" value="2"/>
</dbReference>
<dbReference type="OrthoDB" id="9803968at2"/>
<dbReference type="PANTHER" id="PTHR45527">
    <property type="entry name" value="NONRIBOSOMAL PEPTIDE SYNTHETASE"/>
    <property type="match status" value="1"/>
</dbReference>